<dbReference type="EMBL" id="BIXY01000030">
    <property type="protein sequence ID" value="GCF08791.1"/>
    <property type="molecule type" value="Genomic_DNA"/>
</dbReference>
<keyword evidence="3" id="KW-1185">Reference proteome</keyword>
<dbReference type="AlphaFoldDB" id="A0A5A5TBD7"/>
<evidence type="ECO:0000256" key="1">
    <source>
        <dbReference type="SAM" id="MobiDB-lite"/>
    </source>
</evidence>
<dbReference type="Proteomes" id="UP000322530">
    <property type="component" value="Unassembled WGS sequence"/>
</dbReference>
<evidence type="ECO:0000313" key="3">
    <source>
        <dbReference type="Proteomes" id="UP000322530"/>
    </source>
</evidence>
<feature type="region of interest" description="Disordered" evidence="1">
    <location>
        <begin position="73"/>
        <end position="103"/>
    </location>
</feature>
<protein>
    <submittedName>
        <fullName evidence="2">Uncharacterized protein</fullName>
    </submittedName>
</protein>
<organism evidence="2 3">
    <name type="scientific">Dictyobacter arantiisoli</name>
    <dbReference type="NCBI Taxonomy" id="2014874"/>
    <lineage>
        <taxon>Bacteria</taxon>
        <taxon>Bacillati</taxon>
        <taxon>Chloroflexota</taxon>
        <taxon>Ktedonobacteria</taxon>
        <taxon>Ktedonobacterales</taxon>
        <taxon>Dictyobacteraceae</taxon>
        <taxon>Dictyobacter</taxon>
    </lineage>
</organism>
<name>A0A5A5TBD7_9CHLR</name>
<accession>A0A5A5TBD7</accession>
<sequence>MEKQKTNVLSLLKEERGERRKKQDRPVQICLVLLKGRIANYKLETPEETQGHGYRQIEEMNPTETAQLSQYQEERKNDQHISASSQQRALKSSWKTIGKNPERSAIKNVTPMAIAKATKSYGT</sequence>
<comment type="caution">
    <text evidence="2">The sequence shown here is derived from an EMBL/GenBank/DDBJ whole genome shotgun (WGS) entry which is preliminary data.</text>
</comment>
<feature type="region of interest" description="Disordered" evidence="1">
    <location>
        <begin position="1"/>
        <end position="25"/>
    </location>
</feature>
<reference evidence="2 3" key="1">
    <citation type="submission" date="2019-01" db="EMBL/GenBank/DDBJ databases">
        <title>Draft genome sequence of Dictyobacter sp. Uno17.</title>
        <authorList>
            <person name="Wang C.M."/>
            <person name="Zheng Y."/>
            <person name="Sakai Y."/>
            <person name="Abe K."/>
            <person name="Yokota A."/>
            <person name="Yabe S."/>
        </authorList>
    </citation>
    <scope>NUCLEOTIDE SEQUENCE [LARGE SCALE GENOMIC DNA]</scope>
    <source>
        <strain evidence="2 3">Uno17</strain>
    </source>
</reference>
<feature type="compositionally biased region" description="Polar residues" evidence="1">
    <location>
        <begin position="80"/>
        <end position="95"/>
    </location>
</feature>
<proteinExistence type="predicted"/>
<evidence type="ECO:0000313" key="2">
    <source>
        <dbReference type="EMBL" id="GCF08791.1"/>
    </source>
</evidence>
<gene>
    <name evidence="2" type="ORF">KDI_23550</name>
</gene>